<keyword evidence="2" id="KW-1003">Cell membrane</keyword>
<comment type="subcellular location">
    <subcellularLocation>
        <location evidence="1">Cell membrane</location>
        <topology evidence="1">Multi-pass membrane protein</topology>
    </subcellularLocation>
</comment>
<keyword evidence="5 8" id="KW-0472">Membrane</keyword>
<feature type="transmembrane region" description="Helical" evidence="8">
    <location>
        <begin position="431"/>
        <end position="452"/>
    </location>
</feature>
<proteinExistence type="inferred from homology"/>
<comment type="similarity">
    <text evidence="6">Belongs to the ABC-4 integral membrane protein family.</text>
</comment>
<feature type="transmembrane region" description="Helical" evidence="8">
    <location>
        <begin position="514"/>
        <end position="534"/>
    </location>
</feature>
<dbReference type="InterPro" id="IPR050250">
    <property type="entry name" value="Macrolide_Exporter_MacB"/>
</dbReference>
<keyword evidence="3 8" id="KW-0812">Transmembrane</keyword>
<evidence type="ECO:0000256" key="2">
    <source>
        <dbReference type="ARBA" id="ARBA00022475"/>
    </source>
</evidence>
<dbReference type="GeneID" id="75183671"/>
<dbReference type="AlphaFoldDB" id="A0A8H1LCR4"/>
<dbReference type="GO" id="GO:0005886">
    <property type="term" value="C:plasma membrane"/>
    <property type="evidence" value="ECO:0007669"/>
    <property type="project" value="UniProtKB-SubCell"/>
</dbReference>
<feature type="domain" description="ABC3 transporter permease C-terminal" evidence="9">
    <location>
        <begin position="294"/>
        <end position="413"/>
    </location>
</feature>
<gene>
    <name evidence="10" type="ORF">D8771_15570</name>
</gene>
<feature type="transmembrane region" description="Helical" evidence="8">
    <location>
        <begin position="838"/>
        <end position="864"/>
    </location>
</feature>
<feature type="transmembrane region" description="Helical" evidence="8">
    <location>
        <begin position="293"/>
        <end position="316"/>
    </location>
</feature>
<feature type="transmembrane region" description="Helical" evidence="8">
    <location>
        <begin position="803"/>
        <end position="826"/>
    </location>
</feature>
<dbReference type="EMBL" id="RCIY01000055">
    <property type="protein sequence ID" value="TGG83434.1"/>
    <property type="molecule type" value="Genomic_DNA"/>
</dbReference>
<evidence type="ECO:0000256" key="4">
    <source>
        <dbReference type="ARBA" id="ARBA00022989"/>
    </source>
</evidence>
<evidence type="ECO:0000313" key="11">
    <source>
        <dbReference type="Proteomes" id="UP000298111"/>
    </source>
</evidence>
<accession>A0A8H1LCR4</accession>
<feature type="domain" description="ABC3 transporter permease C-terminal" evidence="9">
    <location>
        <begin position="755"/>
        <end position="864"/>
    </location>
</feature>
<dbReference type="PANTHER" id="PTHR30572">
    <property type="entry name" value="MEMBRANE COMPONENT OF TRANSPORTER-RELATED"/>
    <property type="match status" value="1"/>
</dbReference>
<name>A0A8H1LCR4_9ACTN</name>
<sequence length="872" mass="89756">MNTAPGPRPGGRRRFGPRLGPLLPNGLARAAVRFNPVSFAGTFVALTLTALIISACGFLADTGARARPAPHRYAAAPLVVTADQRAHLVTGRGEDREDSAEDVPDRARIAVGPATGKAQRIPGVSRVVPDATVTVHARHPAAALRGHGWGATAFTGARLHQGAPPRTDHDVVLTAATAAAHGAGPGDTVRLTTAEGDRPFHVTGIVADGERGRDDAVAWFTDARARELAGHPGKADALAVLTTPGADTEQVASRLRDALGDGPVVRTGRDRGTTEDSGQETGYGKEVLESLGFSFGGVAALTAVFTASGTVALAVSQRRREFALLRAVGATPRQIRRTVATETLFVAPLAGVLGCLPGSALARWWYGALRDRDAVPETLPLHLGAGPAAVAVAVTVGTALLAGWLAARRPARIRPGQALSEATRERFRPGIVRTVLGVGALAGGLAMARVAAEEGGEDAANLALAVVLLLMTAVGLLGQYVAKACAGLLGLVLRAGSAASHLAAANTWANARRLASAITPVVLAFAFCSTLVFLQTSEDRQTSRQQTAGLRADHLIVPGGEAAGLPRTVAGRAAGTPGVATAVAVRRDTVLVEIRSDGTFLQTAEAQGVAAGGTAGGAGRALAAVQDLDVREGSLARLRKGTVAVDRLVARGARVGVGDRLGMRLPDGTKVRPEVVAVYARGTGLSAVTLPRTALAGHVSDPYDSQVLVRRAPGADAGRVAQALGGLGGDVLDRSSWTELADRDRAVNRWGNLTMALVLAGFAAVAAANTLVMTVAERRRELAALRLVGATRRQVLRMVHWESALVAVSALGLGTAIALVTLFPMIDGLFQAPPYIPPGLYAAMAAGVAGLTLAATTIPARLLLARQERRPS</sequence>
<feature type="transmembrane region" description="Helical" evidence="8">
    <location>
        <begin position="464"/>
        <end position="493"/>
    </location>
</feature>
<feature type="transmembrane region" description="Helical" evidence="8">
    <location>
        <begin position="753"/>
        <end position="776"/>
    </location>
</feature>
<dbReference type="Proteomes" id="UP000298111">
    <property type="component" value="Unassembled WGS sequence"/>
</dbReference>
<evidence type="ECO:0000259" key="9">
    <source>
        <dbReference type="Pfam" id="PF02687"/>
    </source>
</evidence>
<reference evidence="10 11" key="1">
    <citation type="submission" date="2018-10" db="EMBL/GenBank/DDBJ databases">
        <title>Isolation of pseudouridimycin from Streptomyces albus DSM 40763.</title>
        <authorList>
            <person name="Rosenqvist P."/>
            <person name="Metsae-Ketelae M."/>
            <person name="Virta P."/>
        </authorList>
    </citation>
    <scope>NUCLEOTIDE SEQUENCE [LARGE SCALE GENOMIC DNA]</scope>
    <source>
        <strain evidence="10 11">DSM 40763</strain>
    </source>
</reference>
<keyword evidence="4 8" id="KW-1133">Transmembrane helix</keyword>
<evidence type="ECO:0000256" key="6">
    <source>
        <dbReference type="ARBA" id="ARBA00038076"/>
    </source>
</evidence>
<feature type="transmembrane region" description="Helical" evidence="8">
    <location>
        <begin position="343"/>
        <end position="366"/>
    </location>
</feature>
<comment type="caution">
    <text evidence="10">The sequence shown here is derived from an EMBL/GenBank/DDBJ whole genome shotgun (WGS) entry which is preliminary data.</text>
</comment>
<evidence type="ECO:0000256" key="3">
    <source>
        <dbReference type="ARBA" id="ARBA00022692"/>
    </source>
</evidence>
<dbReference type="RefSeq" id="WP_016468980.1">
    <property type="nucleotide sequence ID" value="NZ_BNEJ01000020.1"/>
</dbReference>
<evidence type="ECO:0000256" key="1">
    <source>
        <dbReference type="ARBA" id="ARBA00004651"/>
    </source>
</evidence>
<feature type="transmembrane region" description="Helical" evidence="8">
    <location>
        <begin position="386"/>
        <end position="407"/>
    </location>
</feature>
<evidence type="ECO:0000256" key="5">
    <source>
        <dbReference type="ARBA" id="ARBA00023136"/>
    </source>
</evidence>
<feature type="region of interest" description="Disordered" evidence="7">
    <location>
        <begin position="260"/>
        <end position="282"/>
    </location>
</feature>
<feature type="transmembrane region" description="Helical" evidence="8">
    <location>
        <begin position="37"/>
        <end position="60"/>
    </location>
</feature>
<evidence type="ECO:0000313" key="10">
    <source>
        <dbReference type="EMBL" id="TGG83434.1"/>
    </source>
</evidence>
<evidence type="ECO:0000256" key="8">
    <source>
        <dbReference type="SAM" id="Phobius"/>
    </source>
</evidence>
<dbReference type="GO" id="GO:0022857">
    <property type="term" value="F:transmembrane transporter activity"/>
    <property type="evidence" value="ECO:0007669"/>
    <property type="project" value="TreeGrafter"/>
</dbReference>
<dbReference type="PANTHER" id="PTHR30572:SF4">
    <property type="entry name" value="ABC TRANSPORTER PERMEASE YTRF"/>
    <property type="match status" value="1"/>
</dbReference>
<organism evidence="10 11">
    <name type="scientific">Streptomyces albus</name>
    <dbReference type="NCBI Taxonomy" id="1888"/>
    <lineage>
        <taxon>Bacteria</taxon>
        <taxon>Bacillati</taxon>
        <taxon>Actinomycetota</taxon>
        <taxon>Actinomycetes</taxon>
        <taxon>Kitasatosporales</taxon>
        <taxon>Streptomycetaceae</taxon>
        <taxon>Streptomyces</taxon>
    </lineage>
</organism>
<protein>
    <submittedName>
        <fullName evidence="10">ABC transporter permease</fullName>
    </submittedName>
</protein>
<dbReference type="Pfam" id="PF02687">
    <property type="entry name" value="FtsX"/>
    <property type="match status" value="2"/>
</dbReference>
<dbReference type="InterPro" id="IPR003838">
    <property type="entry name" value="ABC3_permease_C"/>
</dbReference>
<evidence type="ECO:0000256" key="7">
    <source>
        <dbReference type="SAM" id="MobiDB-lite"/>
    </source>
</evidence>